<dbReference type="Proteomes" id="UP000046395">
    <property type="component" value="Unassembled WGS sequence"/>
</dbReference>
<feature type="region of interest" description="Disordered" evidence="8">
    <location>
        <begin position="78"/>
        <end position="133"/>
    </location>
</feature>
<evidence type="ECO:0000256" key="5">
    <source>
        <dbReference type="ARBA" id="ARBA00023125"/>
    </source>
</evidence>
<evidence type="ECO:0000256" key="8">
    <source>
        <dbReference type="SAM" id="MobiDB-lite"/>
    </source>
</evidence>
<comment type="subcellular location">
    <subcellularLocation>
        <location evidence="2">Chromosome</location>
    </subcellularLocation>
    <subcellularLocation>
        <location evidence="1">Nucleus</location>
    </subcellularLocation>
</comment>
<dbReference type="GO" id="GO:0005634">
    <property type="term" value="C:nucleus"/>
    <property type="evidence" value="ECO:0007669"/>
    <property type="project" value="UniProtKB-SubCell"/>
</dbReference>
<evidence type="ECO:0000256" key="7">
    <source>
        <dbReference type="ARBA" id="ARBA00023269"/>
    </source>
</evidence>
<keyword evidence="4" id="KW-0158">Chromosome</keyword>
<dbReference type="GO" id="GO:0030527">
    <property type="term" value="F:structural constituent of chromatin"/>
    <property type="evidence" value="ECO:0007669"/>
    <property type="project" value="InterPro"/>
</dbReference>
<evidence type="ECO:0000256" key="1">
    <source>
        <dbReference type="ARBA" id="ARBA00004123"/>
    </source>
</evidence>
<dbReference type="Pfam" id="PF00125">
    <property type="entry name" value="Histone"/>
    <property type="match status" value="1"/>
</dbReference>
<feature type="domain" description="Core Histone H2A/H2B/H3" evidence="9">
    <location>
        <begin position="133"/>
        <end position="221"/>
    </location>
</feature>
<dbReference type="WBParaSite" id="TMUE_2000009459.1">
    <property type="protein sequence ID" value="TMUE_2000009459.1"/>
    <property type="gene ID" value="WBGene00291460"/>
</dbReference>
<dbReference type="InterPro" id="IPR009072">
    <property type="entry name" value="Histone-fold"/>
</dbReference>
<dbReference type="AlphaFoldDB" id="A0A5S6QQL1"/>
<protein>
    <submittedName>
        <fullName evidence="11">Histone domain-containing protein</fullName>
    </submittedName>
</protein>
<dbReference type="PANTHER" id="PTHR45810:SF17">
    <property type="entry name" value="HISTONE H3-LIKE CENTROMERIC PROTEIN A"/>
    <property type="match status" value="1"/>
</dbReference>
<dbReference type="STRING" id="70415.A0A5S6QQL1"/>
<comment type="similarity">
    <text evidence="3">Belongs to the histone H3 family.</text>
</comment>
<evidence type="ECO:0000313" key="11">
    <source>
        <dbReference type="WBParaSite" id="TMUE_2000009459.1"/>
    </source>
</evidence>
<evidence type="ECO:0000259" key="9">
    <source>
        <dbReference type="Pfam" id="PF00125"/>
    </source>
</evidence>
<dbReference type="SMART" id="SM00428">
    <property type="entry name" value="H3"/>
    <property type="match status" value="1"/>
</dbReference>
<evidence type="ECO:0000256" key="6">
    <source>
        <dbReference type="ARBA" id="ARBA00023242"/>
    </source>
</evidence>
<dbReference type="SUPFAM" id="SSF47113">
    <property type="entry name" value="Histone-fold"/>
    <property type="match status" value="1"/>
</dbReference>
<dbReference type="GO" id="GO:0000786">
    <property type="term" value="C:nucleosome"/>
    <property type="evidence" value="ECO:0007669"/>
    <property type="project" value="UniProtKB-KW"/>
</dbReference>
<keyword evidence="5" id="KW-0238">DNA-binding</keyword>
<evidence type="ECO:0000256" key="2">
    <source>
        <dbReference type="ARBA" id="ARBA00004286"/>
    </source>
</evidence>
<keyword evidence="6" id="KW-0539">Nucleus</keyword>
<feature type="compositionally biased region" description="Gly residues" evidence="8">
    <location>
        <begin position="91"/>
        <end position="100"/>
    </location>
</feature>
<sequence length="228" mass="25197">MPRKLLVPPASYSSSTTVSSSELNAIVRSQGDAAEIRIEASRTSTAESVAEGTCTLSGPELQAPIVRISPERMQRLERVKRVTDRPHGVRSPGGGRGGGAYSQNPANPRSNSQRRTRGRTSGDRTPVRRRRRPGTVVLKEIKHYQMTTELLIAKAPFVRVVRDVLSTISTAVHRMTLLSVEALQEASEAFLIHVLEDSYLCTIHAKRKTLMVQDVKIACRLRNGYNLN</sequence>
<proteinExistence type="inferred from homology"/>
<dbReference type="PANTHER" id="PTHR45810">
    <property type="entry name" value="HISTONE H3.2"/>
    <property type="match status" value="1"/>
</dbReference>
<dbReference type="CDD" id="cd22911">
    <property type="entry name" value="HFD_H3"/>
    <property type="match status" value="1"/>
</dbReference>
<organism evidence="10 11">
    <name type="scientific">Trichuris muris</name>
    <name type="common">Mouse whipworm</name>
    <dbReference type="NCBI Taxonomy" id="70415"/>
    <lineage>
        <taxon>Eukaryota</taxon>
        <taxon>Metazoa</taxon>
        <taxon>Ecdysozoa</taxon>
        <taxon>Nematoda</taxon>
        <taxon>Enoplea</taxon>
        <taxon>Dorylaimia</taxon>
        <taxon>Trichinellida</taxon>
        <taxon>Trichuridae</taxon>
        <taxon>Trichuris</taxon>
    </lineage>
</organism>
<feature type="compositionally biased region" description="Basic and acidic residues" evidence="8">
    <location>
        <begin position="78"/>
        <end position="87"/>
    </location>
</feature>
<dbReference type="GO" id="GO:0046982">
    <property type="term" value="F:protein heterodimerization activity"/>
    <property type="evidence" value="ECO:0007669"/>
    <property type="project" value="InterPro"/>
</dbReference>
<reference evidence="11" key="1">
    <citation type="submission" date="2019-12" db="UniProtKB">
        <authorList>
            <consortium name="WormBaseParasite"/>
        </authorList>
    </citation>
    <scope>IDENTIFICATION</scope>
</reference>
<evidence type="ECO:0000256" key="4">
    <source>
        <dbReference type="ARBA" id="ARBA00022454"/>
    </source>
</evidence>
<evidence type="ECO:0000313" key="10">
    <source>
        <dbReference type="Proteomes" id="UP000046395"/>
    </source>
</evidence>
<accession>A0A5S6QQL1</accession>
<dbReference type="GO" id="GO:0003677">
    <property type="term" value="F:DNA binding"/>
    <property type="evidence" value="ECO:0007669"/>
    <property type="project" value="UniProtKB-KW"/>
</dbReference>
<dbReference type="InterPro" id="IPR007125">
    <property type="entry name" value="H2A/H2B/H3"/>
</dbReference>
<keyword evidence="10" id="KW-1185">Reference proteome</keyword>
<name>A0A5S6QQL1_TRIMR</name>
<dbReference type="Gene3D" id="1.10.20.10">
    <property type="entry name" value="Histone, subunit A"/>
    <property type="match status" value="1"/>
</dbReference>
<keyword evidence="7" id="KW-0544">Nucleosome core</keyword>
<dbReference type="InterPro" id="IPR000164">
    <property type="entry name" value="Histone_H3/CENP-A"/>
</dbReference>
<evidence type="ECO:0000256" key="3">
    <source>
        <dbReference type="ARBA" id="ARBA00010343"/>
    </source>
</evidence>